<gene>
    <name evidence="2" type="ORF">Lbru_0673</name>
</gene>
<evidence type="ECO:0008006" key="4">
    <source>
        <dbReference type="Google" id="ProtNLM"/>
    </source>
</evidence>
<keyword evidence="3" id="KW-1185">Reference proteome</keyword>
<accession>A0A0W0STZ5</accession>
<keyword evidence="1" id="KW-0812">Transmembrane</keyword>
<evidence type="ECO:0000313" key="2">
    <source>
        <dbReference type="EMBL" id="KTC86732.1"/>
    </source>
</evidence>
<feature type="transmembrane region" description="Helical" evidence="1">
    <location>
        <begin position="209"/>
        <end position="233"/>
    </location>
</feature>
<dbReference type="OrthoDB" id="5638028at2"/>
<evidence type="ECO:0000256" key="1">
    <source>
        <dbReference type="SAM" id="Phobius"/>
    </source>
</evidence>
<dbReference type="AlphaFoldDB" id="A0A0W0STZ5"/>
<feature type="transmembrane region" description="Helical" evidence="1">
    <location>
        <begin position="12"/>
        <end position="31"/>
    </location>
</feature>
<dbReference type="Proteomes" id="UP000054742">
    <property type="component" value="Unassembled WGS sequence"/>
</dbReference>
<sequence length="254" mass="29075">MRTIVDNVPPPFVFLFIALIFIGASWFIFFLKKKSIQDTKPPSGLLAGILSGFYSIFLGFIIYLLWSDYQDARLVVVDETTKLYVISESSKDFPPQVSKQIKEDLINYISIVTHEEWHAMRTGDESFKAHKAIDKIYDTLLKYRPDNSVSLLFYDKALTSLNAAIEDRSHRINMLNVAIPVAWYFVIFFGAFALLVMSIFLLKDTFINVIMHLLFCIFLAFYVTAVIVLSFPFSGMISVSNEPLKKLLVHINSE</sequence>
<comment type="caution">
    <text evidence="2">The sequence shown here is derived from an EMBL/GenBank/DDBJ whole genome shotgun (WGS) entry which is preliminary data.</text>
</comment>
<feature type="transmembrane region" description="Helical" evidence="1">
    <location>
        <begin position="181"/>
        <end position="202"/>
    </location>
</feature>
<dbReference type="Pfam" id="PF14023">
    <property type="entry name" value="Bestrophin-like"/>
    <property type="match status" value="1"/>
</dbReference>
<dbReference type="RefSeq" id="WP_058440756.1">
    <property type="nucleotide sequence ID" value="NZ_CAAAHU010000007.1"/>
</dbReference>
<name>A0A0W0STZ5_9GAMM</name>
<dbReference type="STRING" id="29422.Lbru_0673"/>
<organism evidence="2 3">
    <name type="scientific">Legionella brunensis</name>
    <dbReference type="NCBI Taxonomy" id="29422"/>
    <lineage>
        <taxon>Bacteria</taxon>
        <taxon>Pseudomonadati</taxon>
        <taxon>Pseudomonadota</taxon>
        <taxon>Gammaproteobacteria</taxon>
        <taxon>Legionellales</taxon>
        <taxon>Legionellaceae</taxon>
        <taxon>Legionella</taxon>
    </lineage>
</organism>
<protein>
    <recommendedName>
        <fullName evidence="4">DUF4239 domain-containing protein</fullName>
    </recommendedName>
</protein>
<reference evidence="2 3" key="1">
    <citation type="submission" date="2015-11" db="EMBL/GenBank/DDBJ databases">
        <title>Genomic analysis of 38 Legionella species identifies large and diverse effector repertoires.</title>
        <authorList>
            <person name="Burstein D."/>
            <person name="Amaro F."/>
            <person name="Zusman T."/>
            <person name="Lifshitz Z."/>
            <person name="Cohen O."/>
            <person name="Gilbert J.A."/>
            <person name="Pupko T."/>
            <person name="Shuman H.A."/>
            <person name="Segal G."/>
        </authorList>
    </citation>
    <scope>NUCLEOTIDE SEQUENCE [LARGE SCALE GENOMIC DNA]</scope>
    <source>
        <strain evidence="2 3">ATCC 43878</strain>
    </source>
</reference>
<proteinExistence type="predicted"/>
<dbReference type="EMBL" id="LNXV01000004">
    <property type="protein sequence ID" value="KTC86732.1"/>
    <property type="molecule type" value="Genomic_DNA"/>
</dbReference>
<dbReference type="InterPro" id="IPR025333">
    <property type="entry name" value="DUF4239"/>
</dbReference>
<keyword evidence="1" id="KW-0472">Membrane</keyword>
<keyword evidence="1" id="KW-1133">Transmembrane helix</keyword>
<dbReference type="PATRIC" id="fig|29422.6.peg.704"/>
<evidence type="ECO:0000313" key="3">
    <source>
        <dbReference type="Proteomes" id="UP000054742"/>
    </source>
</evidence>
<feature type="transmembrane region" description="Helical" evidence="1">
    <location>
        <begin position="43"/>
        <end position="66"/>
    </location>
</feature>